<feature type="binding site" evidence="9">
    <location>
        <position position="14"/>
    </location>
    <ligand>
        <name>Zn(2+)</name>
        <dbReference type="ChEBI" id="CHEBI:29105"/>
        <label>1</label>
    </ligand>
</feature>
<dbReference type="PIRSF" id="PIRSF001237">
    <property type="entry name" value="DHOdimr"/>
    <property type="match status" value="1"/>
</dbReference>
<sequence length="333" mass="37785">MKLEIQSPFDMHLHLRDGEILRDVVNYTSSQFCGAVVMPNLNPPITSVKLALEYKTRILNSSKYDFSPFVSLYLTEELDKEELQKAKDNGLFMLKLYPKGATTGSENGVKEILSDKVLEILEVAENLGFILSIHGETNGFVLDREFEFLPIFESLAKTFPKLKIIFEHLSDRRSIELVERYDNLYATLTLHHMLLSLDDVLGGMLNPHYFCKPILKTPKDKETLLNIALNAHDKFSFGSDSAPHLISKKECNNGAAGIFSAPILLPKLAEVFEKHDSLENLEKFVSLNATKIYNLNRSNRKITLIKQELKVSKIYNDIVPLFAGDSMSWSLEQ</sequence>
<feature type="binding site" evidence="9">
    <location>
        <position position="40"/>
    </location>
    <ligand>
        <name>substrate</name>
    </ligand>
</feature>
<feature type="active site" evidence="9">
    <location>
        <position position="240"/>
    </location>
</feature>
<feature type="binding site" evidence="9">
    <location>
        <position position="256"/>
    </location>
    <ligand>
        <name>substrate</name>
    </ligand>
</feature>
<comment type="subunit">
    <text evidence="9">Homodimer.</text>
</comment>
<keyword evidence="7 9" id="KW-0862">Zinc</keyword>
<feature type="binding site" evidence="9">
    <location>
        <position position="12"/>
    </location>
    <ligand>
        <name>Zn(2+)</name>
        <dbReference type="ChEBI" id="CHEBI:29105"/>
        <label>1</label>
    </ligand>
</feature>
<comment type="caution">
    <text evidence="9">Lacks conserved residue(s) required for the propagation of feature annotation.</text>
</comment>
<evidence type="ECO:0000256" key="2">
    <source>
        <dbReference type="ARBA" id="ARBA00004880"/>
    </source>
</evidence>
<dbReference type="PANTHER" id="PTHR43137">
    <property type="entry name" value="DIHYDROOROTASE"/>
    <property type="match status" value="1"/>
</dbReference>
<accession>A0ABT4VBR0</accession>
<dbReference type="NCBIfam" id="TIGR00856">
    <property type="entry name" value="pyrC_dimer"/>
    <property type="match status" value="1"/>
</dbReference>
<feature type="binding site" evidence="9">
    <location>
        <position position="240"/>
    </location>
    <ligand>
        <name>Zn(2+)</name>
        <dbReference type="ChEBI" id="CHEBI:29105"/>
        <label>1</label>
    </ligand>
</feature>
<dbReference type="InterPro" id="IPR032466">
    <property type="entry name" value="Metal_Hydrolase"/>
</dbReference>
<dbReference type="Proteomes" id="UP001210261">
    <property type="component" value="Unassembled WGS sequence"/>
</dbReference>
<evidence type="ECO:0000256" key="7">
    <source>
        <dbReference type="ARBA" id="ARBA00022833"/>
    </source>
</evidence>
<organism evidence="11 12">
    <name type="scientific">Helicobacter ibis</name>
    <dbReference type="NCBI Taxonomy" id="2962633"/>
    <lineage>
        <taxon>Bacteria</taxon>
        <taxon>Pseudomonadati</taxon>
        <taxon>Campylobacterota</taxon>
        <taxon>Epsilonproteobacteria</taxon>
        <taxon>Campylobacterales</taxon>
        <taxon>Helicobacteraceae</taxon>
        <taxon>Helicobacter</taxon>
    </lineage>
</organism>
<feature type="binding site" evidence="9">
    <location>
        <position position="244"/>
    </location>
    <ligand>
        <name>substrate</name>
    </ligand>
</feature>
<evidence type="ECO:0000256" key="3">
    <source>
        <dbReference type="ARBA" id="ARBA00005631"/>
    </source>
</evidence>
<dbReference type="SUPFAM" id="SSF51556">
    <property type="entry name" value="Metallo-dependent hydrolases"/>
    <property type="match status" value="1"/>
</dbReference>
<dbReference type="PANTHER" id="PTHR43137:SF1">
    <property type="entry name" value="DIHYDROOROTASE"/>
    <property type="match status" value="1"/>
</dbReference>
<evidence type="ECO:0000256" key="9">
    <source>
        <dbReference type="HAMAP-Rule" id="MF_00219"/>
    </source>
</evidence>
<feature type="binding site" evidence="9">
    <location>
        <position position="168"/>
    </location>
    <ligand>
        <name>Zn(2+)</name>
        <dbReference type="ChEBI" id="CHEBI:29105"/>
        <label>2</label>
    </ligand>
</feature>
<comment type="caution">
    <text evidence="11">The sequence shown here is derived from an EMBL/GenBank/DDBJ whole genome shotgun (WGS) entry which is preliminary data.</text>
</comment>
<feature type="binding site" evidence="9">
    <location>
        <begin position="14"/>
        <end position="16"/>
    </location>
    <ligand>
        <name>substrate</name>
    </ligand>
</feature>
<dbReference type="InterPro" id="IPR004721">
    <property type="entry name" value="DHOdimr"/>
</dbReference>
<feature type="binding site" description="via carbamate group" evidence="9">
    <location>
        <position position="95"/>
    </location>
    <ligand>
        <name>Zn(2+)</name>
        <dbReference type="ChEBI" id="CHEBI:29105"/>
        <label>2</label>
    </ligand>
</feature>
<dbReference type="EC" id="3.5.2.3" evidence="4 9"/>
<comment type="pathway">
    <text evidence="2 9">Pyrimidine metabolism; UMP biosynthesis via de novo pathway; (S)-dihydroorotate from bicarbonate: step 3/3.</text>
</comment>
<evidence type="ECO:0000313" key="11">
    <source>
        <dbReference type="EMBL" id="MDA3968143.1"/>
    </source>
</evidence>
<dbReference type="Gene3D" id="3.20.20.140">
    <property type="entry name" value="Metal-dependent hydrolases"/>
    <property type="match status" value="1"/>
</dbReference>
<dbReference type="Pfam" id="PF04909">
    <property type="entry name" value="Amidohydro_2"/>
    <property type="match status" value="1"/>
</dbReference>
<keyword evidence="12" id="KW-1185">Reference proteome</keyword>
<comment type="function">
    <text evidence="1 9">Catalyzes the reversible cyclization of carbamoyl aspartate to dihydroorotate.</text>
</comment>
<evidence type="ECO:0000256" key="6">
    <source>
        <dbReference type="ARBA" id="ARBA00022801"/>
    </source>
</evidence>
<evidence type="ECO:0000256" key="1">
    <source>
        <dbReference type="ARBA" id="ARBA00002368"/>
    </source>
</evidence>
<evidence type="ECO:0000256" key="4">
    <source>
        <dbReference type="ARBA" id="ARBA00012860"/>
    </source>
</evidence>
<dbReference type="InterPro" id="IPR006680">
    <property type="entry name" value="Amidohydro-rel"/>
</dbReference>
<feature type="binding site" evidence="9">
    <location>
        <position position="134"/>
    </location>
    <ligand>
        <name>Zn(2+)</name>
        <dbReference type="ChEBI" id="CHEBI:29105"/>
        <label>2</label>
    </ligand>
</feature>
<name>A0ABT4VBR0_9HELI</name>
<evidence type="ECO:0000256" key="5">
    <source>
        <dbReference type="ARBA" id="ARBA00022723"/>
    </source>
</evidence>
<feature type="binding site" description="via carbamate group" evidence="9">
    <location>
        <position position="95"/>
    </location>
    <ligand>
        <name>Zn(2+)</name>
        <dbReference type="ChEBI" id="CHEBI:29105"/>
        <label>1</label>
    </ligand>
</feature>
<dbReference type="GO" id="GO:0004151">
    <property type="term" value="F:dihydroorotase activity"/>
    <property type="evidence" value="ECO:0007669"/>
    <property type="project" value="UniProtKB-EC"/>
</dbReference>
<dbReference type="PROSITE" id="PS00482">
    <property type="entry name" value="DIHYDROOROTASE_1"/>
    <property type="match status" value="1"/>
</dbReference>
<feature type="domain" description="Amidohydrolase-related" evidence="10">
    <location>
        <begin position="88"/>
        <end position="295"/>
    </location>
</feature>
<dbReference type="InterPro" id="IPR002195">
    <property type="entry name" value="Dihydroorotase_CS"/>
</dbReference>
<comment type="cofactor">
    <cofactor evidence="9">
        <name>Zn(2+)</name>
        <dbReference type="ChEBI" id="CHEBI:29105"/>
    </cofactor>
    <text evidence="9">Binds 2 Zn(2+) ions per subunit.</text>
</comment>
<dbReference type="PROSITE" id="PS00483">
    <property type="entry name" value="DIHYDROOROTASE_2"/>
    <property type="match status" value="1"/>
</dbReference>
<gene>
    <name evidence="9 11" type="primary">pyrC</name>
    <name evidence="11" type="ORF">PF021_00455</name>
</gene>
<keyword evidence="6 9" id="KW-0378">Hydrolase</keyword>
<evidence type="ECO:0000256" key="8">
    <source>
        <dbReference type="ARBA" id="ARBA00022975"/>
    </source>
</evidence>
<keyword evidence="5 9" id="KW-0479">Metal-binding</keyword>
<comment type="similarity">
    <text evidence="3 9">Belongs to the metallo-dependent hydrolases superfamily. DHOase family. Class II DHOase subfamily.</text>
</comment>
<evidence type="ECO:0000313" key="12">
    <source>
        <dbReference type="Proteomes" id="UP001210261"/>
    </source>
</evidence>
<comment type="catalytic activity">
    <reaction evidence="9">
        <text>(S)-dihydroorotate + H2O = N-carbamoyl-L-aspartate + H(+)</text>
        <dbReference type="Rhea" id="RHEA:24296"/>
        <dbReference type="ChEBI" id="CHEBI:15377"/>
        <dbReference type="ChEBI" id="CHEBI:15378"/>
        <dbReference type="ChEBI" id="CHEBI:30864"/>
        <dbReference type="ChEBI" id="CHEBI:32814"/>
        <dbReference type="EC" id="3.5.2.3"/>
    </reaction>
</comment>
<evidence type="ECO:0000259" key="10">
    <source>
        <dbReference type="Pfam" id="PF04909"/>
    </source>
</evidence>
<dbReference type="HAMAP" id="MF_00219">
    <property type="entry name" value="PyrC_classII"/>
    <property type="match status" value="1"/>
</dbReference>
<dbReference type="RefSeq" id="WP_271020431.1">
    <property type="nucleotide sequence ID" value="NZ_JAQHXR010000001.1"/>
</dbReference>
<proteinExistence type="inferred from homology"/>
<reference evidence="11 12" key="1">
    <citation type="submission" date="2023-01" db="EMBL/GenBank/DDBJ databases">
        <title>Description of Helicobacter ibis sp. nov. isolated from faecal droppings of black-faced ibis (Theristicus melanopis).</title>
        <authorList>
            <person name="Lopez-Cantillo M."/>
            <person name="Vidal-Veuthey B."/>
            <person name="Mella A."/>
            <person name="De La Haba R."/>
            <person name="Collado L."/>
        </authorList>
    </citation>
    <scope>NUCLEOTIDE SEQUENCE [LARGE SCALE GENOMIC DNA]</scope>
    <source>
        <strain evidence="11 12">A82</strain>
    </source>
</reference>
<feature type="binding site" evidence="9">
    <location>
        <position position="134"/>
    </location>
    <ligand>
        <name>substrate</name>
    </ligand>
</feature>
<feature type="modified residue" description="N6-carboxylysine" evidence="9">
    <location>
        <position position="95"/>
    </location>
</feature>
<dbReference type="EMBL" id="JAQHXR010000001">
    <property type="protein sequence ID" value="MDA3968143.1"/>
    <property type="molecule type" value="Genomic_DNA"/>
</dbReference>
<protein>
    <recommendedName>
        <fullName evidence="4 9">Dihydroorotase</fullName>
        <shortName evidence="9">DHOase</shortName>
        <ecNumber evidence="4 9">3.5.2.3</ecNumber>
    </recommendedName>
</protein>
<keyword evidence="8 9" id="KW-0665">Pyrimidine biosynthesis</keyword>